<dbReference type="GO" id="GO:0004301">
    <property type="term" value="F:epoxide hydrolase activity"/>
    <property type="evidence" value="ECO:0007669"/>
    <property type="project" value="TreeGrafter"/>
</dbReference>
<evidence type="ECO:0000256" key="3">
    <source>
        <dbReference type="SAM" id="MobiDB-lite"/>
    </source>
</evidence>
<feature type="domain" description="Epoxide hydrolase N-terminal" evidence="4">
    <location>
        <begin position="16"/>
        <end position="127"/>
    </location>
</feature>
<dbReference type="GO" id="GO:0097176">
    <property type="term" value="P:epoxide metabolic process"/>
    <property type="evidence" value="ECO:0007669"/>
    <property type="project" value="TreeGrafter"/>
</dbReference>
<dbReference type="AlphaFoldDB" id="A0A0G4KIN6"/>
<dbReference type="Pfam" id="PF06441">
    <property type="entry name" value="EHN"/>
    <property type="match status" value="1"/>
</dbReference>
<sequence>MTDTVESSGGPGDDEIKPYRIHVSSKYLDLTKRKLELTRLPHEVPKPTSADWWEPKPQVEPLIDFWMEQYSWRQKEEELNEKLPQFRINISVPDAEAPVRIHFIHVRTSRPAAVPLLLLPPFPFTNLSLGHLVKLFTEPEDVDNGQPFHLVIPALPGLGFSDALPSSASAISATTDILNTLMTRLTYPHYLVSNTGSASSSPAEIDWQLANQLANQYPSSCLGTHLIQPPLAAPKPQSAPWEWAKWKLANFFHAPILGYEKADFAALSRRAARSPSLRGPDAGATTNVKKGATTTPSQFGLHKVGVLEPNTLAYALCDSPVGLLVFALKSLRTLGPRTDFTPADIVTLVMLAWLPGPEAALRFWAHCVGRHAEARSEHTRPRVAITMFLGDEEEAGASEGDVEMANLPRPAASVYSCPGWANSGYAVVHTNRAPGEPGLLAWERPEIIVSGVTGLAKRILAQDARLRPAKEPETAPLDGVAVVQEVTAPAAARADEETGSRTTAPESKIPGTIPLSQLLQPPGPTQGIPGTLRRSSDLKDGGLDRDSATSPDTLVVTPPEAFAKAVTPDEKENKDVTPL</sequence>
<dbReference type="SUPFAM" id="SSF53474">
    <property type="entry name" value="alpha/beta-Hydrolases"/>
    <property type="match status" value="1"/>
</dbReference>
<evidence type="ECO:0000313" key="6">
    <source>
        <dbReference type="EMBL" id="CRK44871.1"/>
    </source>
</evidence>
<evidence type="ECO:0000313" key="5">
    <source>
        <dbReference type="EMBL" id="CRK03120.1"/>
    </source>
</evidence>
<dbReference type="InterPro" id="IPR010497">
    <property type="entry name" value="Epoxide_hydro_N"/>
</dbReference>
<feature type="region of interest" description="Disordered" evidence="3">
    <location>
        <begin position="489"/>
        <end position="579"/>
    </location>
</feature>
<dbReference type="Gene3D" id="3.40.50.1820">
    <property type="entry name" value="alpha/beta hydrolase"/>
    <property type="match status" value="1"/>
</dbReference>
<feature type="compositionally biased region" description="Low complexity" evidence="3">
    <location>
        <begin position="513"/>
        <end position="532"/>
    </location>
</feature>
<evidence type="ECO:0000313" key="8">
    <source>
        <dbReference type="Proteomes" id="UP000045706"/>
    </source>
</evidence>
<feature type="compositionally biased region" description="Basic and acidic residues" evidence="3">
    <location>
        <begin position="567"/>
        <end position="579"/>
    </location>
</feature>
<dbReference type="EMBL" id="CVQI01034384">
    <property type="protein sequence ID" value="CRK44871.1"/>
    <property type="molecule type" value="Genomic_DNA"/>
</dbReference>
<name>A0A0G4KIN6_VERLO</name>
<proteinExistence type="inferred from homology"/>
<comment type="similarity">
    <text evidence="1">Belongs to the peptidase S33 family.</text>
</comment>
<gene>
    <name evidence="5" type="ORF">BN1708_009610</name>
    <name evidence="6" type="ORF">BN1723_006327</name>
</gene>
<dbReference type="InterPro" id="IPR029058">
    <property type="entry name" value="AB_hydrolase_fold"/>
</dbReference>
<keyword evidence="7" id="KW-1185">Reference proteome</keyword>
<dbReference type="Proteomes" id="UP000045706">
    <property type="component" value="Unassembled WGS sequence"/>
</dbReference>
<keyword evidence="2" id="KW-0378">Hydrolase</keyword>
<evidence type="ECO:0000313" key="7">
    <source>
        <dbReference type="Proteomes" id="UP000044602"/>
    </source>
</evidence>
<evidence type="ECO:0000259" key="4">
    <source>
        <dbReference type="Pfam" id="PF06441"/>
    </source>
</evidence>
<organism evidence="5 7">
    <name type="scientific">Verticillium longisporum</name>
    <name type="common">Verticillium dahliae var. longisporum</name>
    <dbReference type="NCBI Taxonomy" id="100787"/>
    <lineage>
        <taxon>Eukaryota</taxon>
        <taxon>Fungi</taxon>
        <taxon>Dikarya</taxon>
        <taxon>Ascomycota</taxon>
        <taxon>Pezizomycotina</taxon>
        <taxon>Sordariomycetes</taxon>
        <taxon>Hypocreomycetidae</taxon>
        <taxon>Glomerellales</taxon>
        <taxon>Plectosphaerellaceae</taxon>
        <taxon>Verticillium</taxon>
    </lineage>
</organism>
<dbReference type="PANTHER" id="PTHR21661:SF71">
    <property type="entry name" value="EPOXIDE HYDROLASE N-TERMINAL DOMAIN-CONTAINING PROTEIN"/>
    <property type="match status" value="1"/>
</dbReference>
<dbReference type="STRING" id="100787.A0A0G4KIN6"/>
<dbReference type="EMBL" id="CVQH01001558">
    <property type="protein sequence ID" value="CRK03120.1"/>
    <property type="molecule type" value="Genomic_DNA"/>
</dbReference>
<feature type="compositionally biased region" description="Basic and acidic residues" evidence="3">
    <location>
        <begin position="534"/>
        <end position="547"/>
    </location>
</feature>
<dbReference type="Proteomes" id="UP000044602">
    <property type="component" value="Unassembled WGS sequence"/>
</dbReference>
<protein>
    <recommendedName>
        <fullName evidence="4">Epoxide hydrolase N-terminal domain-containing protein</fullName>
    </recommendedName>
</protein>
<reference evidence="7 8" key="1">
    <citation type="submission" date="2015-05" db="EMBL/GenBank/DDBJ databases">
        <authorList>
            <person name="Fogelqvist Johan"/>
        </authorList>
    </citation>
    <scope>NUCLEOTIDE SEQUENCE [LARGE SCALE GENOMIC DNA]</scope>
    <source>
        <strain evidence="5">VL1</strain>
        <strain evidence="6">VL2</strain>
    </source>
</reference>
<evidence type="ECO:0000256" key="1">
    <source>
        <dbReference type="ARBA" id="ARBA00010088"/>
    </source>
</evidence>
<accession>A0A0G4KIN6</accession>
<evidence type="ECO:0000256" key="2">
    <source>
        <dbReference type="ARBA" id="ARBA00022801"/>
    </source>
</evidence>
<dbReference type="PANTHER" id="PTHR21661">
    <property type="entry name" value="EPOXIDE HYDROLASE 1-RELATED"/>
    <property type="match status" value="1"/>
</dbReference>